<reference evidence="1" key="2">
    <citation type="submission" date="2025-09" db="UniProtKB">
        <authorList>
            <consortium name="EnsemblPlants"/>
        </authorList>
    </citation>
    <scope>IDENTIFICATION</scope>
</reference>
<keyword evidence="2" id="KW-1185">Reference proteome</keyword>
<sequence length="249" mass="27962">MTAGGSTMLRACAAAVLALALLAVAVRAEDPYLFFEWKVTYGTRSPMGVPQKMLLINDAFPGPTINCTSNNNIIVNVFNMIDKPLLFTWYGIFEYNLIGDTPPKEGTPIKIAPNVLTTEYRTYIELVFENPEKSIDSFHLNGYAFFAAGMGPGLWTLDCRKTYNLLDTVSRHTIQVYPRSWTAVMLTFDNAGMWNLRSNVWERYYMGEQLYVSCTSPARSLRDENNMPENSLRCGKIVGLPLPAPYIIA</sequence>
<evidence type="ECO:0000313" key="1">
    <source>
        <dbReference type="EnsemblPlants" id="AVESA.00010b.r2.4AG0632460.1.CDS"/>
    </source>
</evidence>
<accession>A0ACD5WFR8</accession>
<dbReference type="Proteomes" id="UP001732700">
    <property type="component" value="Chromosome 4A"/>
</dbReference>
<proteinExistence type="predicted"/>
<dbReference type="EnsemblPlants" id="AVESA.00010b.r2.4AG0632460.1">
    <property type="protein sequence ID" value="AVESA.00010b.r2.4AG0632460.1.CDS"/>
    <property type="gene ID" value="AVESA.00010b.r2.4AG0632460"/>
</dbReference>
<name>A0ACD5WFR8_AVESA</name>
<protein>
    <submittedName>
        <fullName evidence="1">Uncharacterized protein</fullName>
    </submittedName>
</protein>
<reference evidence="1" key="1">
    <citation type="submission" date="2021-05" db="EMBL/GenBank/DDBJ databases">
        <authorList>
            <person name="Scholz U."/>
            <person name="Mascher M."/>
            <person name="Fiebig A."/>
        </authorList>
    </citation>
    <scope>NUCLEOTIDE SEQUENCE [LARGE SCALE GENOMIC DNA]</scope>
</reference>
<evidence type="ECO:0000313" key="2">
    <source>
        <dbReference type="Proteomes" id="UP001732700"/>
    </source>
</evidence>
<organism evidence="1 2">
    <name type="scientific">Avena sativa</name>
    <name type="common">Oat</name>
    <dbReference type="NCBI Taxonomy" id="4498"/>
    <lineage>
        <taxon>Eukaryota</taxon>
        <taxon>Viridiplantae</taxon>
        <taxon>Streptophyta</taxon>
        <taxon>Embryophyta</taxon>
        <taxon>Tracheophyta</taxon>
        <taxon>Spermatophyta</taxon>
        <taxon>Magnoliopsida</taxon>
        <taxon>Liliopsida</taxon>
        <taxon>Poales</taxon>
        <taxon>Poaceae</taxon>
        <taxon>BOP clade</taxon>
        <taxon>Pooideae</taxon>
        <taxon>Poodae</taxon>
        <taxon>Poeae</taxon>
        <taxon>Poeae Chloroplast Group 1 (Aveneae type)</taxon>
        <taxon>Aveninae</taxon>
        <taxon>Avena</taxon>
    </lineage>
</organism>